<evidence type="ECO:0000256" key="3">
    <source>
        <dbReference type="SAM" id="SignalP"/>
    </source>
</evidence>
<accession>A0A7J6Q9G1</accession>
<comment type="caution">
    <text evidence="4">The sequence shown here is derived from an EMBL/GenBank/DDBJ whole genome shotgun (WGS) entry which is preliminary data.</text>
</comment>
<keyword evidence="3" id="KW-0732">Signal</keyword>
<proteinExistence type="predicted"/>
<dbReference type="AlphaFoldDB" id="A0A7J6Q9G1"/>
<evidence type="ECO:0000313" key="4">
    <source>
        <dbReference type="EMBL" id="KAF4704210.1"/>
    </source>
</evidence>
<dbReference type="Proteomes" id="UP000553632">
    <property type="component" value="Unassembled WGS sequence"/>
</dbReference>
<name>A0A7J6Q9G1_PEROL</name>
<feature type="coiled-coil region" evidence="1">
    <location>
        <begin position="783"/>
        <end position="817"/>
    </location>
</feature>
<dbReference type="EMBL" id="JABANO010034995">
    <property type="protein sequence ID" value="KAF4704210.1"/>
    <property type="molecule type" value="Genomic_DNA"/>
</dbReference>
<feature type="signal peptide" evidence="3">
    <location>
        <begin position="1"/>
        <end position="19"/>
    </location>
</feature>
<evidence type="ECO:0000256" key="1">
    <source>
        <dbReference type="SAM" id="Coils"/>
    </source>
</evidence>
<protein>
    <submittedName>
        <fullName evidence="4">Uncharacterized protein</fullName>
    </submittedName>
</protein>
<keyword evidence="1" id="KW-0175">Coiled coil</keyword>
<gene>
    <name evidence="4" type="ORF">FOZ63_012737</name>
</gene>
<feature type="chain" id="PRO_5029537233" evidence="3">
    <location>
        <begin position="20"/>
        <end position="1069"/>
    </location>
</feature>
<evidence type="ECO:0000256" key="2">
    <source>
        <dbReference type="SAM" id="MobiDB-lite"/>
    </source>
</evidence>
<organism evidence="4 5">
    <name type="scientific">Perkinsus olseni</name>
    <name type="common">Perkinsus atlanticus</name>
    <dbReference type="NCBI Taxonomy" id="32597"/>
    <lineage>
        <taxon>Eukaryota</taxon>
        <taxon>Sar</taxon>
        <taxon>Alveolata</taxon>
        <taxon>Perkinsozoa</taxon>
        <taxon>Perkinsea</taxon>
        <taxon>Perkinsida</taxon>
        <taxon>Perkinsidae</taxon>
        <taxon>Perkinsus</taxon>
    </lineage>
</organism>
<evidence type="ECO:0000313" key="5">
    <source>
        <dbReference type="Proteomes" id="UP000553632"/>
    </source>
</evidence>
<dbReference type="OMA" id="DTERWSK"/>
<feature type="region of interest" description="Disordered" evidence="2">
    <location>
        <begin position="1017"/>
        <end position="1040"/>
    </location>
</feature>
<reference evidence="4 5" key="1">
    <citation type="submission" date="2020-04" db="EMBL/GenBank/DDBJ databases">
        <title>Perkinsus olseni comparative genomics.</title>
        <authorList>
            <person name="Bogema D.R."/>
        </authorList>
    </citation>
    <scope>NUCLEOTIDE SEQUENCE [LARGE SCALE GENOMIC DNA]</scope>
    <source>
        <strain evidence="4 5">ATCC PRA-207</strain>
    </source>
</reference>
<keyword evidence="5" id="KW-1185">Reference proteome</keyword>
<sequence>MLIAPLWGLLALLIFEASALDRADPTAAPSSNATETRGALSELIPLDEIPDRIPENLRFLLPRNCTEGEASCLPHRKTKINRMYNQMLYLLKKSQEAFTRLGSIKDTVRQENLTLGGDGGKKLTATLEKGVNLLQKSTRKSLTKSARIMTEIERNMGSEVKRLREWFSENSQRARDGNSEKLQKSMEHMLEASEKMRANVGRAIAESTGEITRVQRRFPLRAARVLKLSRDVASRASKGTQAALSRMRVLGGALGHMVEEGAKRQRQERLYLLDRTTKQYGRTEASLASFRQRSSGEELKRIRQKAESFVKRGRMLDEELLEKGKGFNIKRRLRRSTRTSDTLLRGGLRDLARDVTGLTSDLDHVATEGKKEISRLASKEKEMIVGRTATAGIESAEAELNRAAQAADKRLMDDMGKELDGVIKETSRFETTTGGVQRRADAETEHIRKDAQQAMHLAEEQEQENLAHDKQMAEATGSLQESGEKDLRGEMGRRVDAAEHSIAAMGGRVDAAMGAVKRGLAETAAGGPKSKIQNSLGVLESELSQDLALMNDQITGSVERGVDSVRERQAHESSEQARNMKNLQSAINEGASSFARDAASFNQLDEAHENKLHGLDGRAAESRRNIRQIESGIGSKMLVLGSYRDKVGVNHRRELDADLRQQSEYGKQAMKESAESRMKELRGSMEALAGEMQAGRTGEMILDREVSKVAQDVDRAKTDGLKLASELEARLHSLLSRSDVNDEAMISGLRARRSSLLASTRSSTATQVASTVEVVSRSLGSRIAEAEDEVRRVIDENNREEKRHTDIEASLKLAQRRLALMDGSMQRGLTEAGGAIRDLNDSAHLHEGDELIRLQQNRAVDGVASSQMRLEKAVVETSGQVGQQQKALRRLVELLKTAMKNMLEHVSGIVEENQKGSTASSVGAAPARNISAELSRSEADVAARLERTKEGRDDSYRRLRRGVEEILAASKDTERWSKSILGDERKRLEKLAADSSTEVEGLSGQLQDEMSAYKSAMASEQKQETETMKAAGGTASGRAMRIDGEVEDLMRSLTTHPSELEGLLEWGLV</sequence>